<evidence type="ECO:0000259" key="3">
    <source>
        <dbReference type="PROSITE" id="PS51068"/>
    </source>
</evidence>
<gene>
    <name evidence="4" type="primary">mutM</name>
    <name evidence="4" type="ORF">KQ878_03315</name>
</gene>
<dbReference type="NCBIfam" id="NF002211">
    <property type="entry name" value="PRK01103.1"/>
    <property type="match status" value="1"/>
</dbReference>
<dbReference type="EMBL" id="JAHMHK010000006">
    <property type="protein sequence ID" value="MBU4693896.1"/>
    <property type="molecule type" value="Genomic_DNA"/>
</dbReference>
<dbReference type="EC" id="3.2.2.23" evidence="4"/>
<accession>A0ABS6DSC4</accession>
<evidence type="ECO:0000259" key="2">
    <source>
        <dbReference type="PROSITE" id="PS51066"/>
    </source>
</evidence>
<evidence type="ECO:0000313" key="4">
    <source>
        <dbReference type="EMBL" id="MBU4693896.1"/>
    </source>
</evidence>
<keyword evidence="1" id="KW-0862">Zinc</keyword>
<dbReference type="InterPro" id="IPR000214">
    <property type="entry name" value="Znf_DNA_glyclase/AP_lyase"/>
</dbReference>
<dbReference type="PROSITE" id="PS51066">
    <property type="entry name" value="ZF_FPG_2"/>
    <property type="match status" value="1"/>
</dbReference>
<keyword evidence="4" id="KW-0456">Lyase</keyword>
<keyword evidence="5" id="KW-1185">Reference proteome</keyword>
<organism evidence="4 5">
    <name type="scientific">Mycoplasma zalophidermidis</name>
    <dbReference type="NCBI Taxonomy" id="398174"/>
    <lineage>
        <taxon>Bacteria</taxon>
        <taxon>Bacillati</taxon>
        <taxon>Mycoplasmatota</taxon>
        <taxon>Mollicutes</taxon>
        <taxon>Mycoplasmataceae</taxon>
        <taxon>Mycoplasma</taxon>
    </lineage>
</organism>
<dbReference type="InterPro" id="IPR020629">
    <property type="entry name" value="FPG_Glyclase"/>
</dbReference>
<dbReference type="SMART" id="SM00898">
    <property type="entry name" value="Fapy_DNA_glyco"/>
    <property type="match status" value="1"/>
</dbReference>
<dbReference type="CDD" id="cd08966">
    <property type="entry name" value="EcFpg-like_N"/>
    <property type="match status" value="1"/>
</dbReference>
<dbReference type="PANTHER" id="PTHR22993:SF9">
    <property type="entry name" value="FORMAMIDOPYRIMIDINE-DNA GLYCOSYLASE"/>
    <property type="match status" value="1"/>
</dbReference>
<dbReference type="Proteomes" id="UP000812267">
    <property type="component" value="Unassembled WGS sequence"/>
</dbReference>
<keyword evidence="1" id="KW-0863">Zinc-finger</keyword>
<dbReference type="NCBIfam" id="TIGR00577">
    <property type="entry name" value="fpg"/>
    <property type="match status" value="1"/>
</dbReference>
<keyword evidence="4" id="KW-0326">Glycosidase</keyword>
<dbReference type="PANTHER" id="PTHR22993">
    <property type="entry name" value="FORMAMIDOPYRIMIDINE-DNA GLYCOSYLASE"/>
    <property type="match status" value="1"/>
</dbReference>
<evidence type="ECO:0000313" key="5">
    <source>
        <dbReference type="Proteomes" id="UP000812267"/>
    </source>
</evidence>
<sequence>MPEMPEVTTVVNALRPIISNQTINKVEIYKEKLFQNCTSEEFKIFVQGETIKDIYNLGKHIIIELKNELFILNHLRMTGKYAFYQKYHNPSLHDHVVFHLSNGYLYFNDARAFATFHIKNKNELMSTKPLCDLGKVPDETDIDWLFEKVKKRSVSIKNILLDQSLILGIGNIYANEALWECQLHPSTPANQIDKIKLAELIKSAGQIMNHATELGGSSIQSYSSLNGKKGEYQNLLKVHNRENLNCYRCDSKIQKYWVSKRGTYYCPQCQKERYDL</sequence>
<reference evidence="4" key="1">
    <citation type="submission" date="2021-06" db="EMBL/GenBank/DDBJ databases">
        <title>Novel Mycoplasma species detected in California sea lions (Zalophus californianus) from the USA.</title>
        <authorList>
            <person name="Volokhov D.V."/>
            <person name="Furtak V.A."/>
            <person name="Zagorodnyaya T.A."/>
        </authorList>
    </citation>
    <scope>NUCLEOTIDE SEQUENCE [LARGE SCALE GENOMIC DNA]</scope>
    <source>
        <strain evidence="4">CSL 4779</strain>
    </source>
</reference>
<dbReference type="PROSITE" id="PS51068">
    <property type="entry name" value="FPG_CAT"/>
    <property type="match status" value="1"/>
</dbReference>
<comment type="caution">
    <text evidence="4">The sequence shown here is derived from an EMBL/GenBank/DDBJ whole genome shotgun (WGS) entry which is preliminary data.</text>
</comment>
<keyword evidence="4" id="KW-0378">Hydrolase</keyword>
<dbReference type="GO" id="GO:0008534">
    <property type="term" value="F:oxidized purine nucleobase lesion DNA N-glycosylase activity"/>
    <property type="evidence" value="ECO:0007669"/>
    <property type="project" value="UniProtKB-EC"/>
</dbReference>
<keyword evidence="1" id="KW-0479">Metal-binding</keyword>
<dbReference type="EC" id="4.2.99.18" evidence="4"/>
<feature type="domain" description="FPG-type" evidence="2">
    <location>
        <begin position="237"/>
        <end position="271"/>
    </location>
</feature>
<dbReference type="SMART" id="SM01232">
    <property type="entry name" value="H2TH"/>
    <property type="match status" value="1"/>
</dbReference>
<dbReference type="RefSeq" id="WP_216567933.1">
    <property type="nucleotide sequence ID" value="NZ_JAHMHK010000006.1"/>
</dbReference>
<dbReference type="InterPro" id="IPR012319">
    <property type="entry name" value="FPG_cat"/>
</dbReference>
<protein>
    <submittedName>
        <fullName evidence="4">Bifunctional DNA-formamidopyrimidine glycosylase/DNA-(Apurinic or apyrimidinic site) lyase</fullName>
        <ecNumber evidence="4">3.2.2.23</ecNumber>
        <ecNumber evidence="4">4.2.99.18</ecNumber>
    </submittedName>
</protein>
<evidence type="ECO:0000256" key="1">
    <source>
        <dbReference type="PROSITE-ProRule" id="PRU00391"/>
    </source>
</evidence>
<proteinExistence type="predicted"/>
<dbReference type="GO" id="GO:0140078">
    <property type="term" value="F:class I DNA-(apurinic or apyrimidinic site) endonuclease activity"/>
    <property type="evidence" value="ECO:0007669"/>
    <property type="project" value="UniProtKB-EC"/>
</dbReference>
<dbReference type="Pfam" id="PF01149">
    <property type="entry name" value="Fapy_DNA_glyco"/>
    <property type="match status" value="1"/>
</dbReference>
<dbReference type="Pfam" id="PF06831">
    <property type="entry name" value="H2TH"/>
    <property type="match status" value="1"/>
</dbReference>
<dbReference type="InterPro" id="IPR015886">
    <property type="entry name" value="H2TH_FPG"/>
</dbReference>
<name>A0ABS6DSC4_9MOLU</name>
<feature type="domain" description="Formamidopyrimidine-DNA glycosylase catalytic" evidence="3">
    <location>
        <begin position="2"/>
        <end position="114"/>
    </location>
</feature>